<dbReference type="OrthoDB" id="8554730at2"/>
<dbReference type="Pfam" id="PF00664">
    <property type="entry name" value="ABC_membrane"/>
    <property type="match status" value="1"/>
</dbReference>
<dbReference type="InterPro" id="IPR011527">
    <property type="entry name" value="ABC1_TM_dom"/>
</dbReference>
<dbReference type="GO" id="GO:0016887">
    <property type="term" value="F:ATP hydrolysis activity"/>
    <property type="evidence" value="ECO:0007669"/>
    <property type="project" value="InterPro"/>
</dbReference>
<dbReference type="Gene3D" id="3.40.50.300">
    <property type="entry name" value="P-loop containing nucleotide triphosphate hydrolases"/>
    <property type="match status" value="1"/>
</dbReference>
<dbReference type="GO" id="GO:0015421">
    <property type="term" value="F:ABC-type oligopeptide transporter activity"/>
    <property type="evidence" value="ECO:0007669"/>
    <property type="project" value="TreeGrafter"/>
</dbReference>
<evidence type="ECO:0000259" key="9">
    <source>
        <dbReference type="PROSITE" id="PS50893"/>
    </source>
</evidence>
<dbReference type="InterPro" id="IPR027417">
    <property type="entry name" value="P-loop_NTPase"/>
</dbReference>
<dbReference type="InterPro" id="IPR003593">
    <property type="entry name" value="AAA+_ATPase"/>
</dbReference>
<dbReference type="AlphaFoldDB" id="A0A4V2EX37"/>
<evidence type="ECO:0000256" key="5">
    <source>
        <dbReference type="ARBA" id="ARBA00022840"/>
    </source>
</evidence>
<dbReference type="CDD" id="cd18575">
    <property type="entry name" value="ABC_6TM_bac_exporter_ABCB8_10_like"/>
    <property type="match status" value="1"/>
</dbReference>
<dbReference type="GO" id="GO:0005886">
    <property type="term" value="C:plasma membrane"/>
    <property type="evidence" value="ECO:0007669"/>
    <property type="project" value="UniProtKB-SubCell"/>
</dbReference>
<evidence type="ECO:0000256" key="2">
    <source>
        <dbReference type="ARBA" id="ARBA00022475"/>
    </source>
</evidence>
<evidence type="ECO:0000313" key="12">
    <source>
        <dbReference type="Proteomes" id="UP000293433"/>
    </source>
</evidence>
<evidence type="ECO:0000256" key="4">
    <source>
        <dbReference type="ARBA" id="ARBA00022741"/>
    </source>
</evidence>
<dbReference type="GO" id="GO:0090374">
    <property type="term" value="P:oligopeptide export from mitochondrion"/>
    <property type="evidence" value="ECO:0007669"/>
    <property type="project" value="TreeGrafter"/>
</dbReference>
<dbReference type="EMBL" id="SGWV01000007">
    <property type="protein sequence ID" value="RZS58130.1"/>
    <property type="molecule type" value="Genomic_DNA"/>
</dbReference>
<dbReference type="PROSITE" id="PS50893">
    <property type="entry name" value="ABC_TRANSPORTER_2"/>
    <property type="match status" value="1"/>
</dbReference>
<keyword evidence="5 11" id="KW-0067">ATP-binding</keyword>
<dbReference type="PROSITE" id="PS50929">
    <property type="entry name" value="ABC_TM1F"/>
    <property type="match status" value="1"/>
</dbReference>
<accession>A0A4V2EX37</accession>
<evidence type="ECO:0000256" key="3">
    <source>
        <dbReference type="ARBA" id="ARBA00022692"/>
    </source>
</evidence>
<feature type="transmembrane region" description="Helical" evidence="8">
    <location>
        <begin position="161"/>
        <end position="177"/>
    </location>
</feature>
<dbReference type="PROSITE" id="PS00211">
    <property type="entry name" value="ABC_TRANSPORTER_1"/>
    <property type="match status" value="1"/>
</dbReference>
<dbReference type="Gene3D" id="1.20.1560.10">
    <property type="entry name" value="ABC transporter type 1, transmembrane domain"/>
    <property type="match status" value="1"/>
</dbReference>
<dbReference type="GO" id="GO:0005524">
    <property type="term" value="F:ATP binding"/>
    <property type="evidence" value="ECO:0007669"/>
    <property type="project" value="UniProtKB-KW"/>
</dbReference>
<feature type="transmembrane region" description="Helical" evidence="8">
    <location>
        <begin position="183"/>
        <end position="201"/>
    </location>
</feature>
<dbReference type="InterPro" id="IPR039421">
    <property type="entry name" value="Type_1_exporter"/>
</dbReference>
<gene>
    <name evidence="11" type="ORF">EV685_0409</name>
</gene>
<keyword evidence="3 8" id="KW-0812">Transmembrane</keyword>
<dbReference type="PANTHER" id="PTHR43394">
    <property type="entry name" value="ATP-DEPENDENT PERMEASE MDL1, MITOCHONDRIAL"/>
    <property type="match status" value="1"/>
</dbReference>
<dbReference type="InterPro" id="IPR003439">
    <property type="entry name" value="ABC_transporter-like_ATP-bd"/>
</dbReference>
<dbReference type="FunFam" id="3.40.50.300:FF:000218">
    <property type="entry name" value="Multidrug ABC transporter ATP-binding protein"/>
    <property type="match status" value="1"/>
</dbReference>
<feature type="domain" description="ABC transporter" evidence="9">
    <location>
        <begin position="361"/>
        <end position="597"/>
    </location>
</feature>
<keyword evidence="6 8" id="KW-1133">Transmembrane helix</keyword>
<dbReference type="SMART" id="SM00382">
    <property type="entry name" value="AAA"/>
    <property type="match status" value="1"/>
</dbReference>
<comment type="caution">
    <text evidence="11">The sequence shown here is derived from an EMBL/GenBank/DDBJ whole genome shotgun (WGS) entry which is preliminary data.</text>
</comment>
<keyword evidence="7 8" id="KW-0472">Membrane</keyword>
<protein>
    <submittedName>
        <fullName evidence="11">ATP-binding cassette subfamily B protein</fullName>
    </submittedName>
</protein>
<feature type="domain" description="ABC transmembrane type-1" evidence="10">
    <location>
        <begin position="35"/>
        <end position="325"/>
    </location>
</feature>
<evidence type="ECO:0000256" key="6">
    <source>
        <dbReference type="ARBA" id="ARBA00022989"/>
    </source>
</evidence>
<evidence type="ECO:0000259" key="10">
    <source>
        <dbReference type="PROSITE" id="PS50929"/>
    </source>
</evidence>
<dbReference type="RefSeq" id="WP_130480309.1">
    <property type="nucleotide sequence ID" value="NZ_SGWV01000007.1"/>
</dbReference>
<evidence type="ECO:0000256" key="8">
    <source>
        <dbReference type="SAM" id="Phobius"/>
    </source>
</evidence>
<feature type="transmembrane region" description="Helical" evidence="8">
    <location>
        <begin position="303"/>
        <end position="324"/>
    </location>
</feature>
<dbReference type="SUPFAM" id="SSF90123">
    <property type="entry name" value="ABC transporter transmembrane region"/>
    <property type="match status" value="1"/>
</dbReference>
<reference evidence="11 12" key="1">
    <citation type="submission" date="2019-02" db="EMBL/GenBank/DDBJ databases">
        <title>Genomic Encyclopedia of Type Strains, Phase IV (KMG-IV): sequencing the most valuable type-strain genomes for metagenomic binning, comparative biology and taxonomic classification.</title>
        <authorList>
            <person name="Goeker M."/>
        </authorList>
    </citation>
    <scope>NUCLEOTIDE SEQUENCE [LARGE SCALE GENOMIC DNA]</scope>
    <source>
        <strain evidence="11 12">DSM 10617</strain>
    </source>
</reference>
<feature type="transmembrane region" description="Helical" evidence="8">
    <location>
        <begin position="83"/>
        <end position="102"/>
    </location>
</feature>
<dbReference type="PANTHER" id="PTHR43394:SF1">
    <property type="entry name" value="ATP-BINDING CASSETTE SUB-FAMILY B MEMBER 10, MITOCHONDRIAL"/>
    <property type="match status" value="1"/>
</dbReference>
<dbReference type="SUPFAM" id="SSF52540">
    <property type="entry name" value="P-loop containing nucleoside triphosphate hydrolases"/>
    <property type="match status" value="1"/>
</dbReference>
<evidence type="ECO:0000313" key="11">
    <source>
        <dbReference type="EMBL" id="RZS58130.1"/>
    </source>
</evidence>
<comment type="subcellular location">
    <subcellularLocation>
        <location evidence="1">Cell membrane</location>
        <topology evidence="1">Multi-pass membrane protein</topology>
    </subcellularLocation>
</comment>
<dbReference type="Proteomes" id="UP000293433">
    <property type="component" value="Unassembled WGS sequence"/>
</dbReference>
<organism evidence="11 12">
    <name type="scientific">Sphaerotilus mobilis</name>
    <dbReference type="NCBI Taxonomy" id="47994"/>
    <lineage>
        <taxon>Bacteria</taxon>
        <taxon>Pseudomonadati</taxon>
        <taxon>Pseudomonadota</taxon>
        <taxon>Betaproteobacteria</taxon>
        <taxon>Burkholderiales</taxon>
        <taxon>Sphaerotilaceae</taxon>
        <taxon>Sphaerotilus</taxon>
    </lineage>
</organism>
<keyword evidence="2" id="KW-1003">Cell membrane</keyword>
<evidence type="ECO:0000256" key="1">
    <source>
        <dbReference type="ARBA" id="ARBA00004651"/>
    </source>
</evidence>
<feature type="transmembrane region" description="Helical" evidence="8">
    <location>
        <begin position="264"/>
        <end position="283"/>
    </location>
</feature>
<evidence type="ECO:0000256" key="7">
    <source>
        <dbReference type="ARBA" id="ARBA00023136"/>
    </source>
</evidence>
<keyword evidence="12" id="KW-1185">Reference proteome</keyword>
<dbReference type="Pfam" id="PF00005">
    <property type="entry name" value="ABC_tran"/>
    <property type="match status" value="1"/>
</dbReference>
<name>A0A4V2EX37_9BURK</name>
<keyword evidence="4" id="KW-0547">Nucleotide-binding</keyword>
<dbReference type="InterPro" id="IPR017871">
    <property type="entry name" value="ABC_transporter-like_CS"/>
</dbReference>
<proteinExistence type="predicted"/>
<dbReference type="InterPro" id="IPR036640">
    <property type="entry name" value="ABC1_TM_sf"/>
</dbReference>
<sequence>MAKTSTVTERPRAHTPRSLRGLAPFIAPYRREVGAALLFLLLAAGATLAVPVAMRQLIDQGLVSGDVMSGDPGARVMALREHFVALFGVGVALGLFSAARFYTVSWLGERITADLRDAVYARVLRQSPAFFETTQTGEVLSRLTTDTTLVQTVVGSSLSMGLRNTVMGIGALIMLVLTNPTVMVQVLGILVIVVAPSMYFGRRVRRLSRASQDRVADTSAIAAEVLNAIPVVQGYTQEAREEARYHAATEAAFDVARRRTRTRAMLVAFIISATFGALLWGLYQGTQAVIRGDISAGHLGQTVVYVVLLVGSIAVLSEVWGDLLRAAGATERLMELLAAESPVAEPAAPLALPPVTGGSSVTLRGVTFHYPSRPKTAALQGIDLSVAPGETVALVGSSGAGKTTIFQLLLRFYDAQQGDVMIDGRRVDAVSLEDLRSRIGLVPQDSVIFSASALENIRYGKPDASEAEVIAAARAAHADGFIRALPEGYASFLGERGVRLSGGQRQRISIARAILRNTPLLLLDEATSALDSESERLVQAALEAAMAHRTTIVIAHRLATVQKADRIVVLDEGRIVETGRHAELVAQGGVYAKLAAQQFQVDTASAEDTEEALAPVAS</sequence>